<comment type="subcellular location">
    <subcellularLocation>
        <location evidence="1 7">Cell membrane</location>
        <topology evidence="1 7">Multi-pass membrane protein</topology>
    </subcellularLocation>
</comment>
<dbReference type="Pfam" id="PF00528">
    <property type="entry name" value="BPD_transp_1"/>
    <property type="match status" value="1"/>
</dbReference>
<dbReference type="SUPFAM" id="SSF161098">
    <property type="entry name" value="MetI-like"/>
    <property type="match status" value="1"/>
</dbReference>
<dbReference type="Gene3D" id="1.10.3720.10">
    <property type="entry name" value="MetI-like"/>
    <property type="match status" value="1"/>
</dbReference>
<evidence type="ECO:0000313" key="9">
    <source>
        <dbReference type="EMBL" id="GIQ71151.1"/>
    </source>
</evidence>
<keyword evidence="3" id="KW-1003">Cell membrane</keyword>
<evidence type="ECO:0000256" key="7">
    <source>
        <dbReference type="RuleBase" id="RU363032"/>
    </source>
</evidence>
<dbReference type="EMBL" id="BOVK01000072">
    <property type="protein sequence ID" value="GIQ71151.1"/>
    <property type="molecule type" value="Genomic_DNA"/>
</dbReference>
<keyword evidence="10" id="KW-1185">Reference proteome</keyword>
<comment type="similarity">
    <text evidence="7">Belongs to the binding-protein-dependent transport system permease family.</text>
</comment>
<sequence length="293" mass="33233">MRTTGLAERLIQLFFLLLSIAMVLPFILVVCISITEEQSLLQNGYRFIPESLSLDAYRYVFESPVVLMRAYGVTITVTLVGTAIGLLMTAMTAYVISRRDFRYNRSATFYIFFTMLFSGGIVSFYILMTQFLQLRDTLWALILPGLLTPWNVMVMKGFLSKIPLEIVESAKMDGAREVRIFFTMILPLATPALATIGLLISFTYWNEWFNSMLFIDSDNKVPLQLMLVRIMNTIEFLSANAEFTASLDINQSEFPSLSMRMAMAVLAAGPMLCIFPFFQRYFVRGLTIGSLKG</sequence>
<dbReference type="GO" id="GO:0005886">
    <property type="term" value="C:plasma membrane"/>
    <property type="evidence" value="ECO:0007669"/>
    <property type="project" value="UniProtKB-SubCell"/>
</dbReference>
<evidence type="ECO:0000259" key="8">
    <source>
        <dbReference type="PROSITE" id="PS50928"/>
    </source>
</evidence>
<dbReference type="GO" id="GO:0055085">
    <property type="term" value="P:transmembrane transport"/>
    <property type="evidence" value="ECO:0007669"/>
    <property type="project" value="InterPro"/>
</dbReference>
<dbReference type="Proteomes" id="UP000677918">
    <property type="component" value="Unassembled WGS sequence"/>
</dbReference>
<evidence type="ECO:0000256" key="2">
    <source>
        <dbReference type="ARBA" id="ARBA00022448"/>
    </source>
</evidence>
<evidence type="ECO:0000256" key="3">
    <source>
        <dbReference type="ARBA" id="ARBA00022475"/>
    </source>
</evidence>
<feature type="transmembrane region" description="Helical" evidence="7">
    <location>
        <begin position="108"/>
        <end position="132"/>
    </location>
</feature>
<dbReference type="InterPro" id="IPR000515">
    <property type="entry name" value="MetI-like"/>
</dbReference>
<evidence type="ECO:0000256" key="1">
    <source>
        <dbReference type="ARBA" id="ARBA00004651"/>
    </source>
</evidence>
<dbReference type="PROSITE" id="PS50928">
    <property type="entry name" value="ABC_TM1"/>
    <property type="match status" value="1"/>
</dbReference>
<keyword evidence="6 7" id="KW-0472">Membrane</keyword>
<dbReference type="CDD" id="cd06261">
    <property type="entry name" value="TM_PBP2"/>
    <property type="match status" value="1"/>
</dbReference>
<protein>
    <submittedName>
        <fullName evidence="9">Sugar ABC transporter permease</fullName>
    </submittedName>
</protein>
<dbReference type="PANTHER" id="PTHR43744:SF9">
    <property type="entry name" value="POLYGALACTURONAN_RHAMNOGALACTURONAN TRANSPORT SYSTEM PERMEASE PROTEIN YTCP"/>
    <property type="match status" value="1"/>
</dbReference>
<evidence type="ECO:0000313" key="10">
    <source>
        <dbReference type="Proteomes" id="UP000677918"/>
    </source>
</evidence>
<feature type="transmembrane region" description="Helical" evidence="7">
    <location>
        <begin position="70"/>
        <end position="96"/>
    </location>
</feature>
<feature type="transmembrane region" description="Helical" evidence="7">
    <location>
        <begin position="138"/>
        <end position="159"/>
    </location>
</feature>
<accession>A0A8J4M4T9</accession>
<feature type="transmembrane region" description="Helical" evidence="7">
    <location>
        <begin position="180"/>
        <end position="205"/>
    </location>
</feature>
<keyword evidence="2 7" id="KW-0813">Transport</keyword>
<feature type="domain" description="ABC transmembrane type-1" evidence="8">
    <location>
        <begin position="71"/>
        <end position="278"/>
    </location>
</feature>
<organism evidence="9 10">
    <name type="scientific">Xylanibacillus composti</name>
    <dbReference type="NCBI Taxonomy" id="1572762"/>
    <lineage>
        <taxon>Bacteria</taxon>
        <taxon>Bacillati</taxon>
        <taxon>Bacillota</taxon>
        <taxon>Bacilli</taxon>
        <taxon>Bacillales</taxon>
        <taxon>Paenibacillaceae</taxon>
        <taxon>Xylanibacillus</taxon>
    </lineage>
</organism>
<keyword evidence="5 7" id="KW-1133">Transmembrane helix</keyword>
<reference evidence="9" key="1">
    <citation type="submission" date="2021-04" db="EMBL/GenBank/DDBJ databases">
        <title>Draft genome sequence of Xylanibacillus composti strain K13.</title>
        <authorList>
            <person name="Uke A."/>
            <person name="Chhe C."/>
            <person name="Baramee S."/>
            <person name="Kosugi A."/>
        </authorList>
    </citation>
    <scope>NUCLEOTIDE SEQUENCE</scope>
    <source>
        <strain evidence="9">K13</strain>
    </source>
</reference>
<proteinExistence type="inferred from homology"/>
<evidence type="ECO:0000256" key="5">
    <source>
        <dbReference type="ARBA" id="ARBA00022989"/>
    </source>
</evidence>
<comment type="caution">
    <text evidence="9">The sequence shown here is derived from an EMBL/GenBank/DDBJ whole genome shotgun (WGS) entry which is preliminary data.</text>
</comment>
<gene>
    <name evidence="9" type="ORF">XYCOK13_39750</name>
</gene>
<keyword evidence="4 7" id="KW-0812">Transmembrane</keyword>
<evidence type="ECO:0000256" key="6">
    <source>
        <dbReference type="ARBA" id="ARBA00023136"/>
    </source>
</evidence>
<evidence type="ECO:0000256" key="4">
    <source>
        <dbReference type="ARBA" id="ARBA00022692"/>
    </source>
</evidence>
<dbReference type="PANTHER" id="PTHR43744">
    <property type="entry name" value="ABC TRANSPORTER PERMEASE PROTEIN MG189-RELATED-RELATED"/>
    <property type="match status" value="1"/>
</dbReference>
<dbReference type="AlphaFoldDB" id="A0A8J4M4T9"/>
<dbReference type="RefSeq" id="WP_213413950.1">
    <property type="nucleotide sequence ID" value="NZ_BOVK01000072.1"/>
</dbReference>
<feature type="transmembrane region" description="Helical" evidence="7">
    <location>
        <begin position="257"/>
        <end position="278"/>
    </location>
</feature>
<feature type="transmembrane region" description="Helical" evidence="7">
    <location>
        <begin position="12"/>
        <end position="35"/>
    </location>
</feature>
<dbReference type="InterPro" id="IPR035906">
    <property type="entry name" value="MetI-like_sf"/>
</dbReference>
<name>A0A8J4M4T9_9BACL</name>